<dbReference type="InterPro" id="IPR036909">
    <property type="entry name" value="Cyt_c-like_dom_sf"/>
</dbReference>
<evidence type="ECO:0000313" key="8">
    <source>
        <dbReference type="Proteomes" id="UP000198729"/>
    </source>
</evidence>
<dbReference type="Pfam" id="PF13442">
    <property type="entry name" value="Cytochrome_CBB3"/>
    <property type="match status" value="1"/>
</dbReference>
<reference evidence="7 8" key="1">
    <citation type="submission" date="2016-10" db="EMBL/GenBank/DDBJ databases">
        <authorList>
            <person name="de Groot N.N."/>
        </authorList>
    </citation>
    <scope>NUCLEOTIDE SEQUENCE [LARGE SCALE GENOMIC DNA]</scope>
    <source>
        <strain evidence="7">1</strain>
    </source>
</reference>
<dbReference type="GO" id="GO:0046872">
    <property type="term" value="F:metal ion binding"/>
    <property type="evidence" value="ECO:0007669"/>
    <property type="project" value="UniProtKB-KW"/>
</dbReference>
<dbReference type="PROSITE" id="PS51007">
    <property type="entry name" value="CYTC"/>
    <property type="match status" value="1"/>
</dbReference>
<accession>A0A1G5SGG0</accession>
<dbReference type="Gene3D" id="1.10.760.10">
    <property type="entry name" value="Cytochrome c-like domain"/>
    <property type="match status" value="1"/>
</dbReference>
<dbReference type="RefSeq" id="WP_090285792.1">
    <property type="nucleotide sequence ID" value="NZ_FMWO01000045.1"/>
</dbReference>
<evidence type="ECO:0000256" key="5">
    <source>
        <dbReference type="SAM" id="SignalP"/>
    </source>
</evidence>
<evidence type="ECO:0000259" key="6">
    <source>
        <dbReference type="PROSITE" id="PS51007"/>
    </source>
</evidence>
<dbReference type="PROSITE" id="PS51257">
    <property type="entry name" value="PROKAR_LIPOPROTEIN"/>
    <property type="match status" value="1"/>
</dbReference>
<protein>
    <submittedName>
        <fullName evidence="7">Cytochrome c, class I</fullName>
    </submittedName>
</protein>
<proteinExistence type="predicted"/>
<feature type="signal peptide" evidence="5">
    <location>
        <begin position="1"/>
        <end position="26"/>
    </location>
</feature>
<dbReference type="OrthoDB" id="8547631at2"/>
<dbReference type="Proteomes" id="UP000198729">
    <property type="component" value="Unassembled WGS sequence"/>
</dbReference>
<name>A0A1G5SGG0_9PROT</name>
<dbReference type="STRING" id="51642.NSMM_380101"/>
<evidence type="ECO:0000256" key="4">
    <source>
        <dbReference type="PROSITE-ProRule" id="PRU00433"/>
    </source>
</evidence>
<dbReference type="GO" id="GO:0020037">
    <property type="term" value="F:heme binding"/>
    <property type="evidence" value="ECO:0007669"/>
    <property type="project" value="InterPro"/>
</dbReference>
<dbReference type="InterPro" id="IPR009056">
    <property type="entry name" value="Cyt_c-like_dom"/>
</dbReference>
<keyword evidence="8" id="KW-1185">Reference proteome</keyword>
<evidence type="ECO:0000256" key="2">
    <source>
        <dbReference type="ARBA" id="ARBA00022723"/>
    </source>
</evidence>
<dbReference type="SUPFAM" id="SSF46626">
    <property type="entry name" value="Cytochrome c"/>
    <property type="match status" value="1"/>
</dbReference>
<dbReference type="EMBL" id="FMWO01000045">
    <property type="protein sequence ID" value="SCZ85479.1"/>
    <property type="molecule type" value="Genomic_DNA"/>
</dbReference>
<organism evidence="7 8">
    <name type="scientific">Nitrosomonas mobilis</name>
    <dbReference type="NCBI Taxonomy" id="51642"/>
    <lineage>
        <taxon>Bacteria</taxon>
        <taxon>Pseudomonadati</taxon>
        <taxon>Pseudomonadota</taxon>
        <taxon>Betaproteobacteria</taxon>
        <taxon>Nitrosomonadales</taxon>
        <taxon>Nitrosomonadaceae</taxon>
        <taxon>Nitrosomonas</taxon>
    </lineage>
</organism>
<evidence type="ECO:0000256" key="3">
    <source>
        <dbReference type="ARBA" id="ARBA00023004"/>
    </source>
</evidence>
<keyword evidence="1 4" id="KW-0349">Heme</keyword>
<evidence type="ECO:0000256" key="1">
    <source>
        <dbReference type="ARBA" id="ARBA00022617"/>
    </source>
</evidence>
<feature type="chain" id="PRO_5011466001" evidence="5">
    <location>
        <begin position="27"/>
        <end position="111"/>
    </location>
</feature>
<keyword evidence="5" id="KW-0732">Signal</keyword>
<keyword evidence="2 4" id="KW-0479">Metal-binding</keyword>
<dbReference type="AlphaFoldDB" id="A0A1G5SGG0"/>
<keyword evidence="3 4" id="KW-0408">Iron</keyword>
<feature type="domain" description="Cytochrome c" evidence="6">
    <location>
        <begin position="32"/>
        <end position="103"/>
    </location>
</feature>
<evidence type="ECO:0000313" key="7">
    <source>
        <dbReference type="EMBL" id="SCZ85479.1"/>
    </source>
</evidence>
<dbReference type="GO" id="GO:0009055">
    <property type="term" value="F:electron transfer activity"/>
    <property type="evidence" value="ECO:0007669"/>
    <property type="project" value="InterPro"/>
</dbReference>
<gene>
    <name evidence="7" type="ORF">NSMM_380101</name>
</gene>
<sequence>MKKMTALSLTLTGYALIVLLSGCAKNSDYMPSAGATGESIFKEACANCHSPVNGKVMILRPEMANSEAIIERVRNGKGFGMPAFPNLMGDSVQMLADYLLENAGTLPEKAE</sequence>